<dbReference type="Gene3D" id="3.40.50.2000">
    <property type="entry name" value="Glycogen Phosphorylase B"/>
    <property type="match status" value="2"/>
</dbReference>
<dbReference type="Pfam" id="PF12000">
    <property type="entry name" value="Glyco_trans_4_3"/>
    <property type="match status" value="1"/>
</dbReference>
<feature type="domain" description="Glycosyl transferase family 4" evidence="3">
    <location>
        <begin position="25"/>
        <end position="193"/>
    </location>
</feature>
<dbReference type="PANTHER" id="PTHR46401">
    <property type="entry name" value="GLYCOSYLTRANSFERASE WBBK-RELATED"/>
    <property type="match status" value="1"/>
</dbReference>
<name>A0ABN6GDM7_9GAMM</name>
<organism evidence="4 5">
    <name type="scientific">Allochromatium tepidum</name>
    <dbReference type="NCBI Taxonomy" id="553982"/>
    <lineage>
        <taxon>Bacteria</taxon>
        <taxon>Pseudomonadati</taxon>
        <taxon>Pseudomonadota</taxon>
        <taxon>Gammaproteobacteria</taxon>
        <taxon>Chromatiales</taxon>
        <taxon>Chromatiaceae</taxon>
        <taxon>Allochromatium</taxon>
    </lineage>
</organism>
<sequence length="418" mass="46439">MKLLFIHQNFPGQFKHLAPALAQLGHTVVAMTMQKVPASNWQGVQLIPYAASRGTTPNVHPWVSDFETKVIRGDACFRAALQLKAQGFTPDAIIAHPGWGESLFLKEVWPKAKLGIYCEFFYHAHGADVGFDPEFATNDPGEPCRLRLKNLNNLLHFEVADAGLSPTHWQASTFPEPFRSKITVIHDGIDTDHLRPNPAVSLNLARPDGSRFTLTRADEVVTFVNRNLEPYRGYHIFMRALPELLARRPNARVLIVGGNGVSYGAAPDPARYGAATWKEVFLNEVRPRIPDVDWARVHFLGNIPYHLFVPLLQRSTVHVYLTYPFVLSWSLLEAMSVGCAIVASDTPPVREAIRDNETGRLVDFFDVAGLTDAIGALLADPTARERLGAHARAFAQANYDLKTVCLPKQLAWVEGLTP</sequence>
<gene>
    <name evidence="4" type="ORF">Atep_26710</name>
</gene>
<evidence type="ECO:0000313" key="4">
    <source>
        <dbReference type="EMBL" id="BCU07994.1"/>
    </source>
</evidence>
<evidence type="ECO:0000313" key="5">
    <source>
        <dbReference type="Proteomes" id="UP000680679"/>
    </source>
</evidence>
<accession>A0ABN6GDM7</accession>
<dbReference type="PANTHER" id="PTHR46401:SF2">
    <property type="entry name" value="GLYCOSYLTRANSFERASE WBBK-RELATED"/>
    <property type="match status" value="1"/>
</dbReference>
<evidence type="ECO:0000259" key="2">
    <source>
        <dbReference type="Pfam" id="PF00534"/>
    </source>
</evidence>
<dbReference type="InterPro" id="IPR022623">
    <property type="entry name" value="Glyco_trans_4"/>
</dbReference>
<evidence type="ECO:0000259" key="3">
    <source>
        <dbReference type="Pfam" id="PF12000"/>
    </source>
</evidence>
<dbReference type="SUPFAM" id="SSF53756">
    <property type="entry name" value="UDP-Glycosyltransferase/glycogen phosphorylase"/>
    <property type="match status" value="1"/>
</dbReference>
<protein>
    <submittedName>
        <fullName evidence="4">Glycosyl transferase</fullName>
    </submittedName>
</protein>
<keyword evidence="5" id="KW-1185">Reference proteome</keyword>
<dbReference type="InterPro" id="IPR001296">
    <property type="entry name" value="Glyco_trans_1"/>
</dbReference>
<dbReference type="GO" id="GO:0016740">
    <property type="term" value="F:transferase activity"/>
    <property type="evidence" value="ECO:0007669"/>
    <property type="project" value="UniProtKB-KW"/>
</dbReference>
<reference evidence="4 5" key="1">
    <citation type="submission" date="2021-04" db="EMBL/GenBank/DDBJ databases">
        <title>Complete genome sequencing of Allochromatium tepidum strain NZ.</title>
        <authorList>
            <person name="Tsukatani Y."/>
            <person name="Mori H."/>
        </authorList>
    </citation>
    <scope>NUCLEOTIDE SEQUENCE [LARGE SCALE GENOMIC DNA]</scope>
    <source>
        <strain evidence="4 5">NZ</strain>
    </source>
</reference>
<dbReference type="EMBL" id="AP024563">
    <property type="protein sequence ID" value="BCU07994.1"/>
    <property type="molecule type" value="Genomic_DNA"/>
</dbReference>
<proteinExistence type="predicted"/>
<keyword evidence="1 4" id="KW-0808">Transferase</keyword>
<dbReference type="Pfam" id="PF00534">
    <property type="entry name" value="Glycos_transf_1"/>
    <property type="match status" value="1"/>
</dbReference>
<evidence type="ECO:0000256" key="1">
    <source>
        <dbReference type="ARBA" id="ARBA00022679"/>
    </source>
</evidence>
<dbReference type="RefSeq" id="WP_213379036.1">
    <property type="nucleotide sequence ID" value="NZ_AP024563.1"/>
</dbReference>
<dbReference type="Proteomes" id="UP000680679">
    <property type="component" value="Chromosome"/>
</dbReference>
<feature type="domain" description="Glycosyl transferase family 1" evidence="2">
    <location>
        <begin position="218"/>
        <end position="392"/>
    </location>
</feature>